<sequence length="631" mass="69858">MLETFREHSKGWLAKLILALITVPFALWGIDSYLQGAGSNVAVAKVDGNGITMQEYGNAMQEMRSKLQASGKTDPALLEDPAVKESVLNQLIVKRLLNTEVRRANFTISDDQLGKFILTLPEFQQNGKFSQELYDSILAQNHLTPSQFEARMRSSLLSQSARDSIAATAYLPNRLLDNILRTEYQQREVSVADIKADDFMSQAKVDAAQVKAFYDKNQDKFRVPEQVKVEFVMLSVNNLIPSMQVSEDEVKKYYAENADKFKGDEQRRASHILFSFGGKTDAASKKAVHEKALMVLAEVRKNPKQFAELAKKYSQDPGSAEKGGDLGVFGRGMMVKPFEDTVFAMAPGAISDLVETEFGYHIIQLTEIKGQGKTYDEVKAGIRGDLMYQKALAKFAEQAETFSNMVYEQSDSLQPVVKAFGISTQTSAWMSRADAMKFFKNEKLVNAIFSTEVLKDKRNTEAIEAAPNTLVSARVLEYKPAAARSFAEVSPALETYLKHEQAMLLAGKKSSELLAELRQGKAVADLNWIPSVVIDRKNAQGLSDEVMRKVFTIDAAKTPAFDLVEKKNVGYSLIRVSHVDSAVPTDEAEKKSLQGEVQAALADEYVAAYLAGLKARGNISVNMQVLNSSPQ</sequence>
<feature type="domain" description="PpiC" evidence="12">
    <location>
        <begin position="264"/>
        <end position="367"/>
    </location>
</feature>
<evidence type="ECO:0000256" key="4">
    <source>
        <dbReference type="ARBA" id="ARBA00022692"/>
    </source>
</evidence>
<evidence type="ECO:0000256" key="2">
    <source>
        <dbReference type="ARBA" id="ARBA00022475"/>
    </source>
</evidence>
<proteinExistence type="inferred from homology"/>
<evidence type="ECO:0000256" key="7">
    <source>
        <dbReference type="ARBA" id="ARBA00023186"/>
    </source>
</evidence>
<evidence type="ECO:0000256" key="6">
    <source>
        <dbReference type="ARBA" id="ARBA00023136"/>
    </source>
</evidence>
<dbReference type="GO" id="GO:0005886">
    <property type="term" value="C:plasma membrane"/>
    <property type="evidence" value="ECO:0007669"/>
    <property type="project" value="UniProtKB-SubCell"/>
</dbReference>
<comment type="similarity">
    <text evidence="8">Belongs to the PpiD chaperone family.</text>
</comment>
<comment type="caution">
    <text evidence="13">The sequence shown here is derived from an EMBL/GenBank/DDBJ whole genome shotgun (WGS) entry which is preliminary data.</text>
</comment>
<keyword evidence="6 11" id="KW-0472">Membrane</keyword>
<dbReference type="GO" id="GO:0003755">
    <property type="term" value="F:peptidyl-prolyl cis-trans isomerase activity"/>
    <property type="evidence" value="ECO:0007669"/>
    <property type="project" value="InterPro"/>
</dbReference>
<dbReference type="Pfam" id="PF13624">
    <property type="entry name" value="SurA_N_3"/>
    <property type="match status" value="1"/>
</dbReference>
<dbReference type="AlphaFoldDB" id="A0A1J5QYE6"/>
<dbReference type="PANTHER" id="PTHR47529">
    <property type="entry name" value="PEPTIDYL-PROLYL CIS-TRANS ISOMERASE D"/>
    <property type="match status" value="1"/>
</dbReference>
<evidence type="ECO:0000256" key="10">
    <source>
        <dbReference type="ARBA" id="ARBA00042775"/>
    </source>
</evidence>
<evidence type="ECO:0000256" key="9">
    <source>
        <dbReference type="ARBA" id="ARBA00040743"/>
    </source>
</evidence>
<protein>
    <recommendedName>
        <fullName evidence="9">Periplasmic chaperone PpiD</fullName>
    </recommendedName>
    <alternativeName>
        <fullName evidence="10">Periplasmic folding chaperone</fullName>
    </alternativeName>
</protein>
<dbReference type="InterPro" id="IPR052029">
    <property type="entry name" value="PpiD_chaperone"/>
</dbReference>
<evidence type="ECO:0000256" key="8">
    <source>
        <dbReference type="ARBA" id="ARBA00038408"/>
    </source>
</evidence>
<dbReference type="PROSITE" id="PS50198">
    <property type="entry name" value="PPIC_PPIASE_2"/>
    <property type="match status" value="1"/>
</dbReference>
<dbReference type="PROSITE" id="PS01096">
    <property type="entry name" value="PPIC_PPIASE_1"/>
    <property type="match status" value="1"/>
</dbReference>
<dbReference type="Gene3D" id="1.10.4030.10">
    <property type="entry name" value="Porin chaperone SurA, peptide-binding domain"/>
    <property type="match status" value="1"/>
</dbReference>
<evidence type="ECO:0000256" key="3">
    <source>
        <dbReference type="ARBA" id="ARBA00022519"/>
    </source>
</evidence>
<accession>A0A1J5QYE6</accession>
<dbReference type="InterPro" id="IPR027304">
    <property type="entry name" value="Trigger_fact/SurA_dom_sf"/>
</dbReference>
<dbReference type="EMBL" id="MLJW01000360">
    <property type="protein sequence ID" value="OIQ88737.1"/>
    <property type="molecule type" value="Genomic_DNA"/>
</dbReference>
<evidence type="ECO:0000313" key="13">
    <source>
        <dbReference type="EMBL" id="OIQ88737.1"/>
    </source>
</evidence>
<feature type="transmembrane region" description="Helical" evidence="11">
    <location>
        <begin position="12"/>
        <end position="30"/>
    </location>
</feature>
<keyword evidence="13" id="KW-0413">Isomerase</keyword>
<name>A0A1J5QYE6_9ZZZZ</name>
<dbReference type="Pfam" id="PF13616">
    <property type="entry name" value="Rotamase_3"/>
    <property type="match status" value="1"/>
</dbReference>
<gene>
    <name evidence="13" type="primary">ppiD_8</name>
    <name evidence="13" type="ORF">GALL_293930</name>
</gene>
<keyword evidence="4 11" id="KW-0812">Transmembrane</keyword>
<dbReference type="SUPFAM" id="SSF109998">
    <property type="entry name" value="Triger factor/SurA peptide-binding domain-like"/>
    <property type="match status" value="1"/>
</dbReference>
<dbReference type="InterPro" id="IPR000297">
    <property type="entry name" value="PPIase_PpiC"/>
</dbReference>
<keyword evidence="7" id="KW-0143">Chaperone</keyword>
<dbReference type="PANTHER" id="PTHR47529:SF1">
    <property type="entry name" value="PERIPLASMIC CHAPERONE PPID"/>
    <property type="match status" value="1"/>
</dbReference>
<organism evidence="13">
    <name type="scientific">mine drainage metagenome</name>
    <dbReference type="NCBI Taxonomy" id="410659"/>
    <lineage>
        <taxon>unclassified sequences</taxon>
        <taxon>metagenomes</taxon>
        <taxon>ecological metagenomes</taxon>
    </lineage>
</organism>
<evidence type="ECO:0000256" key="5">
    <source>
        <dbReference type="ARBA" id="ARBA00022989"/>
    </source>
</evidence>
<evidence type="ECO:0000259" key="12">
    <source>
        <dbReference type="PROSITE" id="PS50198"/>
    </source>
</evidence>
<reference evidence="13" key="1">
    <citation type="submission" date="2016-10" db="EMBL/GenBank/DDBJ databases">
        <title>Sequence of Gallionella enrichment culture.</title>
        <authorList>
            <person name="Poehlein A."/>
            <person name="Muehling M."/>
            <person name="Daniel R."/>
        </authorList>
    </citation>
    <scope>NUCLEOTIDE SEQUENCE</scope>
</reference>
<dbReference type="InterPro" id="IPR046357">
    <property type="entry name" value="PPIase_dom_sf"/>
</dbReference>
<comment type="subcellular location">
    <subcellularLocation>
        <location evidence="1">Cell inner membrane</location>
        <topology evidence="1">Single-pass type II membrane protein</topology>
        <orientation evidence="1">Periplasmic side</orientation>
    </subcellularLocation>
</comment>
<dbReference type="InterPro" id="IPR023058">
    <property type="entry name" value="PPIase_PpiC_CS"/>
</dbReference>
<evidence type="ECO:0000256" key="11">
    <source>
        <dbReference type="SAM" id="Phobius"/>
    </source>
</evidence>
<keyword evidence="5 11" id="KW-1133">Transmembrane helix</keyword>
<keyword evidence="3" id="KW-0997">Cell inner membrane</keyword>
<evidence type="ECO:0000256" key="1">
    <source>
        <dbReference type="ARBA" id="ARBA00004382"/>
    </source>
</evidence>
<dbReference type="SUPFAM" id="SSF54534">
    <property type="entry name" value="FKBP-like"/>
    <property type="match status" value="1"/>
</dbReference>
<dbReference type="Gene3D" id="3.10.50.40">
    <property type="match status" value="1"/>
</dbReference>
<keyword evidence="2" id="KW-1003">Cell membrane</keyword>